<evidence type="ECO:0000313" key="2">
    <source>
        <dbReference type="EMBL" id="ANM59656.1"/>
    </source>
</evidence>
<dbReference type="KEGG" id="ath:AT1G31555"/>
<dbReference type="AlphaFoldDB" id="A0A1P8ASM4"/>
<dbReference type="GeneID" id="28717286"/>
<accession>A0A1P8ASM4</accession>
<reference evidence="2 3" key="1">
    <citation type="journal article" date="2000" name="Nature">
        <title>Sequence and analysis of chromosome 1 of the plant Arabidopsis thaliana.</title>
        <authorList>
            <person name="Theologis A."/>
            <person name="Ecker J.R."/>
            <person name="Palm C.J."/>
            <person name="Federspiel N.A."/>
            <person name="Kaul S."/>
            <person name="White O."/>
            <person name="Alonso J."/>
            <person name="Altafi H."/>
            <person name="Araujo R."/>
            <person name="Bowman C.L."/>
            <person name="Brooks S.Y."/>
            <person name="Buehler E."/>
            <person name="Chan A."/>
            <person name="Chao Q."/>
            <person name="Chen H."/>
            <person name="Cheuk R.F."/>
            <person name="Chin C.W."/>
            <person name="Chung M.K."/>
            <person name="Conn L."/>
            <person name="Conway A.B."/>
            <person name="Conway A.R."/>
            <person name="Creasy T.H."/>
            <person name="Dewar K."/>
            <person name="Dunn P."/>
            <person name="Etgu P."/>
            <person name="Feldblyum T.V."/>
            <person name="Feng J."/>
            <person name="Fong B."/>
            <person name="Fujii C.Y."/>
            <person name="Gill J.E."/>
            <person name="Goldsmith A.D."/>
            <person name="Haas B."/>
            <person name="Hansen N.F."/>
            <person name="Hughes B."/>
            <person name="Huizar L."/>
            <person name="Hunter J.L."/>
            <person name="Jenkins J."/>
            <person name="Johnson-Hopson C."/>
            <person name="Khan S."/>
            <person name="Khaykin E."/>
            <person name="Kim C.J."/>
            <person name="Koo H.L."/>
            <person name="Kremenetskaia I."/>
            <person name="Kurtz D.B."/>
            <person name="Kwan A."/>
            <person name="Lam B."/>
            <person name="Langin-Hooper S."/>
            <person name="Lee A."/>
            <person name="Lee J.M."/>
            <person name="Lenz C.A."/>
            <person name="Li J.H."/>
            <person name="Li Y."/>
            <person name="Lin X."/>
            <person name="Liu S.X."/>
            <person name="Liu Z.A."/>
            <person name="Luros J.S."/>
            <person name="Maiti R."/>
            <person name="Marziali A."/>
            <person name="Militscher J."/>
            <person name="Miranda M."/>
            <person name="Nguyen M."/>
            <person name="Nierman W.C."/>
            <person name="Osborne B.I."/>
            <person name="Pai G."/>
            <person name="Peterson J."/>
            <person name="Pham P.K."/>
            <person name="Rizzo M."/>
            <person name="Rooney T."/>
            <person name="Rowley D."/>
            <person name="Sakano H."/>
            <person name="Salzberg S.L."/>
            <person name="Schwartz J.R."/>
            <person name="Shinn P."/>
            <person name="Southwick A.M."/>
            <person name="Sun H."/>
            <person name="Tallon L.J."/>
            <person name="Tambunga G."/>
            <person name="Toriumi M.J."/>
            <person name="Town C.D."/>
            <person name="Utterback T."/>
            <person name="Van Aken S."/>
            <person name="Vaysberg M."/>
            <person name="Vysotskaia V.S."/>
            <person name="Walker M."/>
            <person name="Wu D."/>
            <person name="Yu G."/>
            <person name="Fraser C.M."/>
            <person name="Venter J.C."/>
            <person name="Davis R.W."/>
        </authorList>
    </citation>
    <scope>NUCLEOTIDE SEQUENCE [LARGE SCALE GENOMIC DNA]</scope>
    <source>
        <strain evidence="3">cv. Columbia</strain>
    </source>
</reference>
<sequence>MFKRTISAVENCSPSVILAGDFNSNPSSDVYAYLNSDNIPIVWPLGGEEEDTEFWTMQCVWIH</sequence>
<dbReference type="TAIR" id="AT1G31555"/>
<protein>
    <recommendedName>
        <fullName evidence="4">Endonuclease/exonuclease/phosphatase domain-containing protein</fullName>
    </recommendedName>
</protein>
<dbReference type="Proteomes" id="UP000006548">
    <property type="component" value="Chromosome 1"/>
</dbReference>
<dbReference type="EMBL" id="CP002684">
    <property type="protein sequence ID" value="ANM59656.1"/>
    <property type="molecule type" value="Genomic_DNA"/>
</dbReference>
<dbReference type="SUPFAM" id="SSF56219">
    <property type="entry name" value="DNase I-like"/>
    <property type="match status" value="1"/>
</dbReference>
<dbReference type="Gene3D" id="3.60.10.10">
    <property type="entry name" value="Endonuclease/exonuclease/phosphatase"/>
    <property type="match status" value="1"/>
</dbReference>
<dbReference type="InParanoid" id="A0A1P8ASM4"/>
<dbReference type="InterPro" id="IPR036691">
    <property type="entry name" value="Endo/exonu/phosph_ase_sf"/>
</dbReference>
<reference evidence="3" key="2">
    <citation type="journal article" date="2017" name="Plant J.">
        <title>Araport11: a complete reannotation of the Arabidopsis thaliana reference genome.</title>
        <authorList>
            <person name="Cheng C.Y."/>
            <person name="Krishnakumar V."/>
            <person name="Chan A.P."/>
            <person name="Thibaud-Nissen F."/>
            <person name="Schobel S."/>
            <person name="Town C.D."/>
        </authorList>
    </citation>
    <scope>GENOME REANNOTATION</scope>
    <source>
        <strain evidence="3">cv. Columbia</strain>
    </source>
</reference>
<name>A0A1P8ASM4_ARATH</name>
<proteinExistence type="predicted"/>
<evidence type="ECO:0000313" key="3">
    <source>
        <dbReference type="Proteomes" id="UP000006548"/>
    </source>
</evidence>
<keyword evidence="3" id="KW-1185">Reference proteome</keyword>
<gene>
    <name evidence="1 2" type="ordered locus">At1g31555</name>
</gene>
<dbReference type="RefSeq" id="NP_001321999.1">
    <property type="nucleotide sequence ID" value="NM_001332969.1"/>
</dbReference>
<evidence type="ECO:0000313" key="1">
    <source>
        <dbReference type="Araport" id="AT1G31555"/>
    </source>
</evidence>
<dbReference type="Araport" id="AT1G31555"/>
<organism evidence="2 3">
    <name type="scientific">Arabidopsis thaliana</name>
    <name type="common">Mouse-ear cress</name>
    <dbReference type="NCBI Taxonomy" id="3702"/>
    <lineage>
        <taxon>Eukaryota</taxon>
        <taxon>Viridiplantae</taxon>
        <taxon>Streptophyta</taxon>
        <taxon>Embryophyta</taxon>
        <taxon>Tracheophyta</taxon>
        <taxon>Spermatophyta</taxon>
        <taxon>Magnoliopsida</taxon>
        <taxon>eudicotyledons</taxon>
        <taxon>Gunneridae</taxon>
        <taxon>Pentapetalae</taxon>
        <taxon>rosids</taxon>
        <taxon>malvids</taxon>
        <taxon>Brassicales</taxon>
        <taxon>Brassicaceae</taxon>
        <taxon>Camelineae</taxon>
        <taxon>Arabidopsis</taxon>
    </lineage>
</organism>
<evidence type="ECO:0008006" key="4">
    <source>
        <dbReference type="Google" id="ProtNLM"/>
    </source>
</evidence>